<sequence length="198" mass="21463">MDLPALKTSTAGLDMEKKRQWRSNDCVVPGRQQKSTSPPDTSRSTLSTPPRDRTIVAFRQTTRFVLRYATPRCSVGGGAGACLVLSAGLHQRKLSGGIWSVSVVCKWVSPMPPKSPPPSTYREECSCGRLYLVPKSHMCLLEVGFFPAATPRATITTRDLNQLRVFGVVCASTPGKSDSRTSHLPPLKKSYGGGDNTP</sequence>
<dbReference type="EMBL" id="UYSU01037421">
    <property type="protein sequence ID" value="VDL99023.1"/>
    <property type="molecule type" value="Genomic_DNA"/>
</dbReference>
<evidence type="ECO:0000313" key="4">
    <source>
        <dbReference type="WBParaSite" id="SSLN_0001311801-mRNA-1"/>
    </source>
</evidence>
<protein>
    <submittedName>
        <fullName evidence="2 4">Uncharacterized protein</fullName>
    </submittedName>
</protein>
<organism evidence="4">
    <name type="scientific">Schistocephalus solidus</name>
    <name type="common">Tapeworm</name>
    <dbReference type="NCBI Taxonomy" id="70667"/>
    <lineage>
        <taxon>Eukaryota</taxon>
        <taxon>Metazoa</taxon>
        <taxon>Spiralia</taxon>
        <taxon>Lophotrochozoa</taxon>
        <taxon>Platyhelminthes</taxon>
        <taxon>Cestoda</taxon>
        <taxon>Eucestoda</taxon>
        <taxon>Diphyllobothriidea</taxon>
        <taxon>Diphyllobothriidae</taxon>
        <taxon>Schistocephalus</taxon>
    </lineage>
</organism>
<feature type="compositionally biased region" description="Polar residues" evidence="1">
    <location>
        <begin position="32"/>
        <end position="48"/>
    </location>
</feature>
<evidence type="ECO:0000313" key="3">
    <source>
        <dbReference type="Proteomes" id="UP000275846"/>
    </source>
</evidence>
<proteinExistence type="predicted"/>
<reference evidence="4" key="1">
    <citation type="submission" date="2016-06" db="UniProtKB">
        <authorList>
            <consortium name="WormBaseParasite"/>
        </authorList>
    </citation>
    <scope>IDENTIFICATION</scope>
</reference>
<gene>
    <name evidence="2" type="ORF">SSLN_LOCUS12638</name>
</gene>
<reference evidence="2 3" key="2">
    <citation type="submission" date="2018-11" db="EMBL/GenBank/DDBJ databases">
        <authorList>
            <consortium name="Pathogen Informatics"/>
        </authorList>
    </citation>
    <scope>NUCLEOTIDE SEQUENCE [LARGE SCALE GENOMIC DNA]</scope>
    <source>
        <strain evidence="2 3">NST_G2</strain>
    </source>
</reference>
<dbReference type="WBParaSite" id="SSLN_0001311801-mRNA-1">
    <property type="protein sequence ID" value="SSLN_0001311801-mRNA-1"/>
    <property type="gene ID" value="SSLN_0001311801"/>
</dbReference>
<feature type="region of interest" description="Disordered" evidence="1">
    <location>
        <begin position="20"/>
        <end position="52"/>
    </location>
</feature>
<dbReference type="Proteomes" id="UP000275846">
    <property type="component" value="Unassembled WGS sequence"/>
</dbReference>
<dbReference type="AlphaFoldDB" id="A0A183T840"/>
<name>A0A183T840_SCHSO</name>
<feature type="region of interest" description="Disordered" evidence="1">
    <location>
        <begin position="174"/>
        <end position="198"/>
    </location>
</feature>
<evidence type="ECO:0000256" key="1">
    <source>
        <dbReference type="SAM" id="MobiDB-lite"/>
    </source>
</evidence>
<evidence type="ECO:0000313" key="2">
    <source>
        <dbReference type="EMBL" id="VDL99023.1"/>
    </source>
</evidence>
<keyword evidence="3" id="KW-1185">Reference proteome</keyword>
<accession>A0A183T840</accession>